<feature type="compositionally biased region" description="Low complexity" evidence="1">
    <location>
        <begin position="62"/>
        <end position="77"/>
    </location>
</feature>
<comment type="caution">
    <text evidence="2">The sequence shown here is derived from an EMBL/GenBank/DDBJ whole genome shotgun (WGS) entry which is preliminary data.</text>
</comment>
<feature type="compositionally biased region" description="Low complexity" evidence="1">
    <location>
        <begin position="1"/>
        <end position="11"/>
    </location>
</feature>
<proteinExistence type="predicted"/>
<dbReference type="InterPro" id="IPR059179">
    <property type="entry name" value="MLKL-like_MCAfunc"/>
</dbReference>
<organism evidence="2 3">
    <name type="scientific">Rhizoctonia solani 123E</name>
    <dbReference type="NCBI Taxonomy" id="1423351"/>
    <lineage>
        <taxon>Eukaryota</taxon>
        <taxon>Fungi</taxon>
        <taxon>Dikarya</taxon>
        <taxon>Basidiomycota</taxon>
        <taxon>Agaricomycotina</taxon>
        <taxon>Agaricomycetes</taxon>
        <taxon>Cantharellales</taxon>
        <taxon>Ceratobasidiaceae</taxon>
        <taxon>Rhizoctonia</taxon>
    </lineage>
</organism>
<feature type="non-terminal residue" evidence="2">
    <location>
        <position position="1"/>
    </location>
</feature>
<name>A0A074REF7_9AGAM</name>
<dbReference type="Proteomes" id="UP000027456">
    <property type="component" value="Unassembled WGS sequence"/>
</dbReference>
<dbReference type="AlphaFoldDB" id="A0A074REF7"/>
<dbReference type="CDD" id="cd21037">
    <property type="entry name" value="MLKL_NTD"/>
    <property type="match status" value="1"/>
</dbReference>
<evidence type="ECO:0000313" key="3">
    <source>
        <dbReference type="Proteomes" id="UP000027456"/>
    </source>
</evidence>
<sequence>ETSPSTPTSAPHHSDSLAIDEQGGDAGTGLPGTSPQYEIATDGSDEPQPDITKVDNGFDQSAGSNRATAADRAAGTAIGSRVFNSDTATSTVPGPSELPTSEVGLTTTVPDQVDPDNTGITESQKPEHTPLIVPDAPSAKWKGLKQFARVLEPVSNLFGPIKETMDLFTECVDKCEATKVEYEELRVRLEGIFEDLKGYFGKENSLTMTSSMENLCRSIQAELNYIKKQQDRNIGKRYLSAADESDKVLACYRRIERHLQRLS</sequence>
<accession>A0A074REF7</accession>
<dbReference type="OrthoDB" id="3266026at2759"/>
<evidence type="ECO:0000313" key="2">
    <source>
        <dbReference type="EMBL" id="KEP45179.1"/>
    </source>
</evidence>
<gene>
    <name evidence="2" type="ORF">V565_307020</name>
</gene>
<feature type="region of interest" description="Disordered" evidence="1">
    <location>
        <begin position="1"/>
        <end position="134"/>
    </location>
</feature>
<feature type="non-terminal residue" evidence="2">
    <location>
        <position position="263"/>
    </location>
</feature>
<evidence type="ECO:0000256" key="1">
    <source>
        <dbReference type="SAM" id="MobiDB-lite"/>
    </source>
</evidence>
<evidence type="ECO:0008006" key="4">
    <source>
        <dbReference type="Google" id="ProtNLM"/>
    </source>
</evidence>
<dbReference type="EMBL" id="AZST01002140">
    <property type="protein sequence ID" value="KEP45179.1"/>
    <property type="molecule type" value="Genomic_DNA"/>
</dbReference>
<reference evidence="2 3" key="1">
    <citation type="submission" date="2013-12" db="EMBL/GenBank/DDBJ databases">
        <authorList>
            <person name="Cubeta M."/>
            <person name="Pakala S."/>
            <person name="Fedorova N."/>
            <person name="Thomas E."/>
            <person name="Dean R."/>
            <person name="Jabaji S."/>
            <person name="Neate S."/>
            <person name="Toda T."/>
            <person name="Tavantzis S."/>
            <person name="Vilgalys R."/>
            <person name="Bharathan N."/>
            <person name="Pakala S."/>
            <person name="Losada L.S."/>
            <person name="Zafar N."/>
            <person name="Nierman W."/>
        </authorList>
    </citation>
    <scope>NUCLEOTIDE SEQUENCE [LARGE SCALE GENOMIC DNA]</scope>
    <source>
        <strain evidence="2 3">123E</strain>
    </source>
</reference>
<dbReference type="HOGENOM" id="CLU_1059890_0_0_1"/>
<keyword evidence="3" id="KW-1185">Reference proteome</keyword>
<feature type="compositionally biased region" description="Polar residues" evidence="1">
    <location>
        <begin position="82"/>
        <end position="93"/>
    </location>
</feature>
<protein>
    <recommendedName>
        <fullName evidence="4">Vegetative incompatibility protein HET-E-1</fullName>
    </recommendedName>
</protein>